<name>A0A0N4XRH7_NIPBR</name>
<protein>
    <submittedName>
        <fullName evidence="3">Helo_like_N domain-containing protein</fullName>
    </submittedName>
</protein>
<dbReference type="Pfam" id="PF03564">
    <property type="entry name" value="DUF1759"/>
    <property type="match status" value="1"/>
</dbReference>
<proteinExistence type="predicted"/>
<dbReference type="EMBL" id="UYSL01011479">
    <property type="protein sequence ID" value="VDL68720.1"/>
    <property type="molecule type" value="Genomic_DNA"/>
</dbReference>
<dbReference type="WBParaSite" id="NBR_0000512901-mRNA-1">
    <property type="protein sequence ID" value="NBR_0000512901-mRNA-1"/>
    <property type="gene ID" value="NBR_0000512901"/>
</dbReference>
<organism evidence="3">
    <name type="scientific">Nippostrongylus brasiliensis</name>
    <name type="common">Rat hookworm</name>
    <dbReference type="NCBI Taxonomy" id="27835"/>
    <lineage>
        <taxon>Eukaryota</taxon>
        <taxon>Metazoa</taxon>
        <taxon>Ecdysozoa</taxon>
        <taxon>Nematoda</taxon>
        <taxon>Chromadorea</taxon>
        <taxon>Rhabditida</taxon>
        <taxon>Rhabditina</taxon>
        <taxon>Rhabditomorpha</taxon>
        <taxon>Strongyloidea</taxon>
        <taxon>Heligmosomidae</taxon>
        <taxon>Nippostrongylus</taxon>
    </lineage>
</organism>
<dbReference type="PANTHER" id="PTHR22954">
    <property type="entry name" value="RETROVIRAL PROTEASE-RELATED"/>
    <property type="match status" value="1"/>
</dbReference>
<keyword evidence="2" id="KW-1185">Reference proteome</keyword>
<evidence type="ECO:0000313" key="1">
    <source>
        <dbReference type="EMBL" id="VDL68720.1"/>
    </source>
</evidence>
<accession>A0A0N4XRH7</accession>
<dbReference type="PANTHER" id="PTHR22954:SF3">
    <property type="entry name" value="PROTEIN CBG08539"/>
    <property type="match status" value="1"/>
</dbReference>
<reference evidence="1 2" key="2">
    <citation type="submission" date="2018-11" db="EMBL/GenBank/DDBJ databases">
        <authorList>
            <consortium name="Pathogen Informatics"/>
        </authorList>
    </citation>
    <scope>NUCLEOTIDE SEQUENCE [LARGE SCALE GENOMIC DNA]</scope>
</reference>
<sequence>MSRRLKAITNWMKDTEPLVTDPPDEGGMKRTNKCRLALTTCDDYIDMLESSLNALCTAYENVLNRTKEEDDKFEQYVDTVHDTMMMLQERKDKFKHIIHNLTTVVLQQEDQDYKEQEYTYREESRTNLLSLSKLPPIPIPTFSGKRWEWDNFWALFKANVHDQDLTDLHKLNYLLSSLTGEAKQSILRFQITAANYTKAVQQLKKRYGQKDGIVQDLHKLLKACTATGPRTEDQRQLFEKLSAIATQLKDQ</sequence>
<dbReference type="InterPro" id="IPR005312">
    <property type="entry name" value="DUF1759"/>
</dbReference>
<evidence type="ECO:0000313" key="2">
    <source>
        <dbReference type="Proteomes" id="UP000271162"/>
    </source>
</evidence>
<dbReference type="Proteomes" id="UP000271162">
    <property type="component" value="Unassembled WGS sequence"/>
</dbReference>
<dbReference type="AlphaFoldDB" id="A0A0N4XRH7"/>
<dbReference type="OMA" id="ESANEKW"/>
<gene>
    <name evidence="1" type="ORF">NBR_LOCUS5131</name>
</gene>
<evidence type="ECO:0000313" key="3">
    <source>
        <dbReference type="WBParaSite" id="NBR_0000512901-mRNA-1"/>
    </source>
</evidence>
<reference evidence="3" key="1">
    <citation type="submission" date="2017-02" db="UniProtKB">
        <authorList>
            <consortium name="WormBaseParasite"/>
        </authorList>
    </citation>
    <scope>IDENTIFICATION</scope>
</reference>